<dbReference type="Gene3D" id="2.60.120.200">
    <property type="match status" value="1"/>
</dbReference>
<name>A0A381X7M5_9ZZZZ</name>
<protein>
    <recommendedName>
        <fullName evidence="2">LamG-like jellyroll fold domain-containing protein</fullName>
    </recommendedName>
</protein>
<organism evidence="1">
    <name type="scientific">marine metagenome</name>
    <dbReference type="NCBI Taxonomy" id="408172"/>
    <lineage>
        <taxon>unclassified sequences</taxon>
        <taxon>metagenomes</taxon>
        <taxon>ecological metagenomes</taxon>
    </lineage>
</organism>
<dbReference type="EMBL" id="UINC01014056">
    <property type="protein sequence ID" value="SVA60223.1"/>
    <property type="molecule type" value="Genomic_DNA"/>
</dbReference>
<dbReference type="Pfam" id="PF13385">
    <property type="entry name" value="Laminin_G_3"/>
    <property type="match status" value="1"/>
</dbReference>
<sequence>MKEIILIIGFGFLSIRIQAQELISKWSFDQFNNTLVSKNTTNKTDQLLGFYDSVSGVRGNAIWLDGYTSYIKRDKFGQNLPNNFTITAWVMLEAYPWFRCPVFDLRINEKEGVFLSIKRDGTLTAGFGQPINWVEIDGPRLPLKEWVMVSLVVNQNGLSSLYLNDKKIKEIENSPVLRRTFNNKLTIGRNAILEEWWDYQYTVTDKYSFLDGMIDEVYLYGNSLSSKQIKKLYENQLPLPNVTIQPRVLPSGPPGIGEFGANYTRLNYTKQWDRLWRVGDYPDVLVRFSENNCRLVFWRGTSFVPCWVTENGIWYTNEWAETWGPDVTSSAEPLMDREARFSHVRIIENSPARTVVHWRYGLIDADYNFVAKDIDGRGEWADEYYIIYPDGIGIRKIDLYYSNPLRKHDWEESIVLLSPGQHPDEVINDPEIILANMDGEIHQYSWRNNLPIEMKKPEKANIHVVNLKSKYKPFYILSPEPFESAEGKYESPFFRSYSAALGENYHPDSVPSIYGWWNHWPVTQLPGDGRWVETNDRASHFNLTTFTQWKDYYMDERVKSRIMLHGMTENKPKELVPLAKSWLNPPKMELNNNNKVFYETAERAYVVNKLKNGVLKGKLLANPNQPAWKPAIILNDVRITNPKVMINNQILVPDKDYQYGVVQELDQWKTIIWIDAIFNKNIDLSIQ</sequence>
<evidence type="ECO:0008006" key="2">
    <source>
        <dbReference type="Google" id="ProtNLM"/>
    </source>
</evidence>
<reference evidence="1" key="1">
    <citation type="submission" date="2018-05" db="EMBL/GenBank/DDBJ databases">
        <authorList>
            <person name="Lanie J.A."/>
            <person name="Ng W.-L."/>
            <person name="Kazmierczak K.M."/>
            <person name="Andrzejewski T.M."/>
            <person name="Davidsen T.M."/>
            <person name="Wayne K.J."/>
            <person name="Tettelin H."/>
            <person name="Glass J.I."/>
            <person name="Rusch D."/>
            <person name="Podicherti R."/>
            <person name="Tsui H.-C.T."/>
            <person name="Winkler M.E."/>
        </authorList>
    </citation>
    <scope>NUCLEOTIDE SEQUENCE</scope>
</reference>
<evidence type="ECO:0000313" key="1">
    <source>
        <dbReference type="EMBL" id="SVA60223.1"/>
    </source>
</evidence>
<dbReference type="SUPFAM" id="SSF49899">
    <property type="entry name" value="Concanavalin A-like lectins/glucanases"/>
    <property type="match status" value="1"/>
</dbReference>
<dbReference type="AlphaFoldDB" id="A0A381X7M5"/>
<gene>
    <name evidence="1" type="ORF">METZ01_LOCUS113077</name>
</gene>
<dbReference type="InterPro" id="IPR013320">
    <property type="entry name" value="ConA-like_dom_sf"/>
</dbReference>
<proteinExistence type="predicted"/>
<accession>A0A381X7M5</accession>